<keyword evidence="1" id="KW-0243">Dynein</keyword>
<comment type="similarity">
    <text evidence="1">Belongs to the dynein light chain family.</text>
</comment>
<dbReference type="InterPro" id="IPR001372">
    <property type="entry name" value="Dynein_light_chain_typ-1/2"/>
</dbReference>
<accession>A0A1I7ZYA0</accession>
<dbReference type="Pfam" id="PF01221">
    <property type="entry name" value="Dynein_light"/>
    <property type="match status" value="1"/>
</dbReference>
<keyword evidence="1" id="KW-0505">Motor protein</keyword>
<evidence type="ECO:0000313" key="3">
    <source>
        <dbReference type="WBParaSite" id="L893_g30814.t1"/>
    </source>
</evidence>
<dbReference type="GO" id="GO:0045505">
    <property type="term" value="F:dynein intermediate chain binding"/>
    <property type="evidence" value="ECO:0007669"/>
    <property type="project" value="TreeGrafter"/>
</dbReference>
<sequence>MAVASNQKEDAAKEDLRPMIVRRTMPKEMTEYVIQVSSTFIRREMSEDDIAKELRATFDKKFGRGWNVIVGRDFGHFGSYFSTRYIFFYIGRCAIVLYKCPA</sequence>
<name>A0A1I7ZYA0_9BILA</name>
<dbReference type="PANTHER" id="PTHR11886">
    <property type="entry name" value="DYNEIN LIGHT CHAIN"/>
    <property type="match status" value="1"/>
</dbReference>
<evidence type="ECO:0000256" key="1">
    <source>
        <dbReference type="RuleBase" id="RU365010"/>
    </source>
</evidence>
<comment type="subcellular location">
    <subcellularLocation>
        <location evidence="1">Cytoplasm</location>
        <location evidence="1">Cytoskeleton</location>
    </subcellularLocation>
</comment>
<reference evidence="3" key="1">
    <citation type="submission" date="2016-11" db="UniProtKB">
        <authorList>
            <consortium name="WormBaseParasite"/>
        </authorList>
    </citation>
    <scope>IDENTIFICATION</scope>
</reference>
<proteinExistence type="inferred from homology"/>
<organism evidence="2 3">
    <name type="scientific">Steinernema glaseri</name>
    <dbReference type="NCBI Taxonomy" id="37863"/>
    <lineage>
        <taxon>Eukaryota</taxon>
        <taxon>Metazoa</taxon>
        <taxon>Ecdysozoa</taxon>
        <taxon>Nematoda</taxon>
        <taxon>Chromadorea</taxon>
        <taxon>Rhabditida</taxon>
        <taxon>Tylenchina</taxon>
        <taxon>Panagrolaimomorpha</taxon>
        <taxon>Strongyloidoidea</taxon>
        <taxon>Steinernematidae</taxon>
        <taxon>Steinernema</taxon>
    </lineage>
</organism>
<dbReference type="Gene3D" id="3.30.740.10">
    <property type="entry name" value="Protein Inhibitor Of Neuronal Nitric Oxide Synthase"/>
    <property type="match status" value="1"/>
</dbReference>
<keyword evidence="1" id="KW-0493">Microtubule</keyword>
<dbReference type="InterPro" id="IPR037177">
    <property type="entry name" value="DLC_sf"/>
</dbReference>
<keyword evidence="1" id="KW-0963">Cytoplasm</keyword>
<keyword evidence="1" id="KW-0206">Cytoskeleton</keyword>
<dbReference type="WBParaSite" id="L893_g30814.t1">
    <property type="protein sequence ID" value="L893_g30814.t1"/>
    <property type="gene ID" value="L893_g30814"/>
</dbReference>
<dbReference type="PANTHER" id="PTHR11886:SF35">
    <property type="entry name" value="DYNEIN LIGHT CHAIN"/>
    <property type="match status" value="1"/>
</dbReference>
<dbReference type="GO" id="GO:0005868">
    <property type="term" value="C:cytoplasmic dynein complex"/>
    <property type="evidence" value="ECO:0007669"/>
    <property type="project" value="TreeGrafter"/>
</dbReference>
<dbReference type="GO" id="GO:0007017">
    <property type="term" value="P:microtubule-based process"/>
    <property type="evidence" value="ECO:0007669"/>
    <property type="project" value="InterPro"/>
</dbReference>
<dbReference type="AlphaFoldDB" id="A0A1I7ZYA0"/>
<dbReference type="Proteomes" id="UP000095287">
    <property type="component" value="Unplaced"/>
</dbReference>
<dbReference type="SUPFAM" id="SSF54648">
    <property type="entry name" value="DLC"/>
    <property type="match status" value="1"/>
</dbReference>
<evidence type="ECO:0000313" key="2">
    <source>
        <dbReference type="Proteomes" id="UP000095287"/>
    </source>
</evidence>
<protein>
    <recommendedName>
        <fullName evidence="1">Dynein light chain</fullName>
    </recommendedName>
</protein>
<keyword evidence="2" id="KW-1185">Reference proteome</keyword>
<dbReference type="GO" id="GO:0005874">
    <property type="term" value="C:microtubule"/>
    <property type="evidence" value="ECO:0007669"/>
    <property type="project" value="UniProtKB-KW"/>
</dbReference>
<dbReference type="SMART" id="SM01375">
    <property type="entry name" value="Dynein_light"/>
    <property type="match status" value="1"/>
</dbReference>